<dbReference type="PANTHER" id="PTHR43671">
    <property type="entry name" value="SERINE/THREONINE-PROTEIN KINASE NEK"/>
    <property type="match status" value="1"/>
</dbReference>
<evidence type="ECO:0000259" key="7">
    <source>
        <dbReference type="PROSITE" id="PS50011"/>
    </source>
</evidence>
<dbReference type="InterPro" id="IPR000719">
    <property type="entry name" value="Prot_kinase_dom"/>
</dbReference>
<keyword evidence="3" id="KW-0547">Nucleotide-binding</keyword>
<keyword evidence="4" id="KW-0418">Kinase</keyword>
<evidence type="ECO:0000256" key="1">
    <source>
        <dbReference type="ARBA" id="ARBA00012513"/>
    </source>
</evidence>
<evidence type="ECO:0000256" key="4">
    <source>
        <dbReference type="ARBA" id="ARBA00022777"/>
    </source>
</evidence>
<evidence type="ECO:0000313" key="8">
    <source>
        <dbReference type="EMBL" id="KIP61657.1"/>
    </source>
</evidence>
<dbReference type="GO" id="GO:0005524">
    <property type="term" value="F:ATP binding"/>
    <property type="evidence" value="ECO:0007669"/>
    <property type="project" value="UniProtKB-KW"/>
</dbReference>
<gene>
    <name evidence="8" type="ORF">ST44_09010</name>
</gene>
<dbReference type="RefSeq" id="WP_042519586.1">
    <property type="nucleotide sequence ID" value="NZ_JXQK01000064.1"/>
</dbReference>
<dbReference type="Pfam" id="PF00069">
    <property type="entry name" value="Pkinase"/>
    <property type="match status" value="1"/>
</dbReference>
<dbReference type="AlphaFoldDB" id="A0A0D0IYM1"/>
<reference evidence="8 9" key="1">
    <citation type="submission" date="2015-01" db="EMBL/GenBank/DDBJ databases">
        <title>Comparative genomics of non-oral Prevotella species.</title>
        <authorList>
            <person name="Accetto T."/>
            <person name="Nograsek B."/>
            <person name="Avgustin G."/>
        </authorList>
    </citation>
    <scope>NUCLEOTIDE SEQUENCE [LARGE SCALE GENOMIC DNA]</scope>
    <source>
        <strain evidence="8 9">P5-119</strain>
    </source>
</reference>
<dbReference type="GO" id="GO:0004674">
    <property type="term" value="F:protein serine/threonine kinase activity"/>
    <property type="evidence" value="ECO:0007669"/>
    <property type="project" value="UniProtKB-EC"/>
</dbReference>
<keyword evidence="9" id="KW-1185">Reference proteome</keyword>
<feature type="transmembrane region" description="Helical" evidence="6">
    <location>
        <begin position="275"/>
        <end position="298"/>
    </location>
</feature>
<dbReference type="CDD" id="cd14014">
    <property type="entry name" value="STKc_PknB_like"/>
    <property type="match status" value="1"/>
</dbReference>
<dbReference type="PANTHER" id="PTHR43671:SF13">
    <property type="entry name" value="SERINE_THREONINE-PROTEIN KINASE NEK2"/>
    <property type="match status" value="1"/>
</dbReference>
<dbReference type="InterPro" id="IPR011009">
    <property type="entry name" value="Kinase-like_dom_sf"/>
</dbReference>
<evidence type="ECO:0000256" key="2">
    <source>
        <dbReference type="ARBA" id="ARBA00022679"/>
    </source>
</evidence>
<dbReference type="PROSITE" id="PS00108">
    <property type="entry name" value="PROTEIN_KINASE_ST"/>
    <property type="match status" value="1"/>
</dbReference>
<dbReference type="PROSITE" id="PS50011">
    <property type="entry name" value="PROTEIN_KINASE_DOM"/>
    <property type="match status" value="1"/>
</dbReference>
<feature type="domain" description="Protein kinase" evidence="7">
    <location>
        <begin position="34"/>
        <end position="334"/>
    </location>
</feature>
<dbReference type="EMBL" id="JXQK01000064">
    <property type="protein sequence ID" value="KIP61657.1"/>
    <property type="molecule type" value="Genomic_DNA"/>
</dbReference>
<dbReference type="EC" id="2.7.11.1" evidence="1"/>
<evidence type="ECO:0000256" key="5">
    <source>
        <dbReference type="ARBA" id="ARBA00022840"/>
    </source>
</evidence>
<sequence length="334" mass="37592">MQDDSKQITDAAGSLDCDYTSGFTESIDKEMAADPMPEEKGFGNIQECYVSNSGPTRLFAATRYGKRYMLKCLKEDFLLTPIYQQAIVKEFEIGLQLEHPYICRTFAMERFAGMGYTIVMEQVDGDTLQTLIDEKRLSSELAFRIVSQMMDALDYMHSKQIVHRDIKPANIMVTHMGKNVKIIDFGLSDSDLFGVLKMPAGTYRYLAPEQLLEGAVAEPGADIYSLGMVMEDMAVAVGSKKLRRMSRICTVKDASQRPDSIEALRNRFMRSQRDLRIISFLIALVAALACILAVSLFIRSQDADKENDTVSQPSGCKANRQDDNSVIDYNLWDR</sequence>
<keyword evidence="5" id="KW-0067">ATP-binding</keyword>
<comment type="caution">
    <text evidence="8">The sequence shown here is derived from an EMBL/GenBank/DDBJ whole genome shotgun (WGS) entry which is preliminary data.</text>
</comment>
<dbReference type="SUPFAM" id="SSF56112">
    <property type="entry name" value="Protein kinase-like (PK-like)"/>
    <property type="match status" value="1"/>
</dbReference>
<keyword evidence="6" id="KW-1133">Transmembrane helix</keyword>
<dbReference type="Gene3D" id="1.10.510.10">
    <property type="entry name" value="Transferase(Phosphotransferase) domain 1"/>
    <property type="match status" value="1"/>
</dbReference>
<dbReference type="Proteomes" id="UP000032046">
    <property type="component" value="Unassembled WGS sequence"/>
</dbReference>
<protein>
    <recommendedName>
        <fullName evidence="1">non-specific serine/threonine protein kinase</fullName>
        <ecNumber evidence="1">2.7.11.1</ecNumber>
    </recommendedName>
</protein>
<dbReference type="SMART" id="SM00220">
    <property type="entry name" value="S_TKc"/>
    <property type="match status" value="1"/>
</dbReference>
<keyword evidence="6" id="KW-0472">Membrane</keyword>
<accession>A0A0D0IYM1</accession>
<name>A0A0D0IYM1_9BACT</name>
<proteinExistence type="predicted"/>
<dbReference type="InterPro" id="IPR008271">
    <property type="entry name" value="Ser/Thr_kinase_AS"/>
</dbReference>
<dbReference type="InterPro" id="IPR050660">
    <property type="entry name" value="NEK_Ser/Thr_kinase"/>
</dbReference>
<evidence type="ECO:0000313" key="9">
    <source>
        <dbReference type="Proteomes" id="UP000032046"/>
    </source>
</evidence>
<evidence type="ECO:0000256" key="3">
    <source>
        <dbReference type="ARBA" id="ARBA00022741"/>
    </source>
</evidence>
<keyword evidence="2" id="KW-0808">Transferase</keyword>
<keyword evidence="6" id="KW-0812">Transmembrane</keyword>
<dbReference type="STRING" id="1602171.ST44_09010"/>
<evidence type="ECO:0000256" key="6">
    <source>
        <dbReference type="SAM" id="Phobius"/>
    </source>
</evidence>
<organism evidence="8 9">
    <name type="scientific">Prevotella pectinovora</name>
    <dbReference type="NCBI Taxonomy" id="1602169"/>
    <lineage>
        <taxon>Bacteria</taxon>
        <taxon>Pseudomonadati</taxon>
        <taxon>Bacteroidota</taxon>
        <taxon>Bacteroidia</taxon>
        <taxon>Bacteroidales</taxon>
        <taxon>Prevotellaceae</taxon>
        <taxon>Prevotella</taxon>
    </lineage>
</organism>